<keyword evidence="4" id="KW-1185">Reference proteome</keyword>
<dbReference type="PANTHER" id="PTHR33155">
    <property type="entry name" value="FANTASTIC FOUR-LIKE PROTEIN (DUF3049)"/>
    <property type="match status" value="1"/>
</dbReference>
<protein>
    <recommendedName>
        <fullName evidence="2">FAF domain-containing protein</fullName>
    </recommendedName>
</protein>
<proteinExistence type="inferred from homology"/>
<dbReference type="AlphaFoldDB" id="A0AAF1ALM0"/>
<organism evidence="3 4">
    <name type="scientific">Daucus carota subsp. sativus</name>
    <name type="common">Carrot</name>
    <dbReference type="NCBI Taxonomy" id="79200"/>
    <lineage>
        <taxon>Eukaryota</taxon>
        <taxon>Viridiplantae</taxon>
        <taxon>Streptophyta</taxon>
        <taxon>Embryophyta</taxon>
        <taxon>Tracheophyta</taxon>
        <taxon>Spermatophyta</taxon>
        <taxon>Magnoliopsida</taxon>
        <taxon>eudicotyledons</taxon>
        <taxon>Gunneridae</taxon>
        <taxon>Pentapetalae</taxon>
        <taxon>asterids</taxon>
        <taxon>campanulids</taxon>
        <taxon>Apiales</taxon>
        <taxon>Apiaceae</taxon>
        <taxon>Apioideae</taxon>
        <taxon>Scandiceae</taxon>
        <taxon>Daucinae</taxon>
        <taxon>Daucus</taxon>
        <taxon>Daucus sect. Daucus</taxon>
    </lineage>
</organism>
<dbReference type="InterPro" id="IPR046431">
    <property type="entry name" value="FAF_dom"/>
</dbReference>
<name>A0AAF1ALM0_DAUCS</name>
<dbReference type="Pfam" id="PF11250">
    <property type="entry name" value="FAF"/>
    <property type="match status" value="1"/>
</dbReference>
<reference evidence="3" key="1">
    <citation type="journal article" date="2016" name="Nat. Genet.">
        <title>A high-quality carrot genome assembly provides new insights into carotenoid accumulation and asterid genome evolution.</title>
        <authorList>
            <person name="Iorizzo M."/>
            <person name="Ellison S."/>
            <person name="Senalik D."/>
            <person name="Zeng P."/>
            <person name="Satapoomin P."/>
            <person name="Huang J."/>
            <person name="Bowman M."/>
            <person name="Iovene M."/>
            <person name="Sanseverino W."/>
            <person name="Cavagnaro P."/>
            <person name="Yildiz M."/>
            <person name="Macko-Podgorni A."/>
            <person name="Moranska E."/>
            <person name="Grzebelus E."/>
            <person name="Grzebelus D."/>
            <person name="Ashrafi H."/>
            <person name="Zheng Z."/>
            <person name="Cheng S."/>
            <person name="Spooner D."/>
            <person name="Van Deynze A."/>
            <person name="Simon P."/>
        </authorList>
    </citation>
    <scope>NUCLEOTIDE SEQUENCE</scope>
    <source>
        <tissue evidence="3">Leaf</tissue>
    </source>
</reference>
<dbReference type="EMBL" id="CP093344">
    <property type="protein sequence ID" value="WOG87719.1"/>
    <property type="molecule type" value="Genomic_DNA"/>
</dbReference>
<evidence type="ECO:0000313" key="4">
    <source>
        <dbReference type="Proteomes" id="UP000077755"/>
    </source>
</evidence>
<dbReference type="PANTHER" id="PTHR33155:SF9">
    <property type="entry name" value="FANTASTIC FOUR-LIKE PROTEIN (DUF3049)"/>
    <property type="match status" value="1"/>
</dbReference>
<gene>
    <name evidence="3" type="ORF">DCAR_0206950</name>
</gene>
<evidence type="ECO:0000313" key="3">
    <source>
        <dbReference type="EMBL" id="WOG87719.1"/>
    </source>
</evidence>
<reference evidence="3" key="2">
    <citation type="submission" date="2022-03" db="EMBL/GenBank/DDBJ databases">
        <title>Draft title - Genomic analysis of global carrot germplasm unveils the trajectory of domestication and the origin of high carotenoid orange carrot.</title>
        <authorList>
            <person name="Iorizzo M."/>
            <person name="Ellison S."/>
            <person name="Senalik D."/>
            <person name="Macko-Podgorni A."/>
            <person name="Grzebelus D."/>
            <person name="Bostan H."/>
            <person name="Rolling W."/>
            <person name="Curaba J."/>
            <person name="Simon P."/>
        </authorList>
    </citation>
    <scope>NUCLEOTIDE SEQUENCE</scope>
    <source>
        <tissue evidence="3">Leaf</tissue>
    </source>
</reference>
<comment type="similarity">
    <text evidence="1">Belongs to the fantastic four family.</text>
</comment>
<dbReference type="Proteomes" id="UP000077755">
    <property type="component" value="Chromosome 2"/>
</dbReference>
<feature type="domain" description="FAF" evidence="2">
    <location>
        <begin position="148"/>
        <end position="198"/>
    </location>
</feature>
<sequence>MAACESLEHIYDKPLPLKNHQIPLQVSVSLVDDSSSSLSPLSSSFSPSSSPFSSSSSYSSFPVRTPLSMCSDSLSICTKNLGLESNDVEIPVISGNNDFRRQVIPRRKIGRHMRHRSNEVLYDSKGTFNAYMSSGEPRISRITGERMPPPISTIAGNGKPWVCFKSFRNDGRLVLREARIPTKELLQSRREEGRLKLQYVQSDEETMD</sequence>
<evidence type="ECO:0000259" key="2">
    <source>
        <dbReference type="Pfam" id="PF11250"/>
    </source>
</evidence>
<dbReference type="InterPro" id="IPR021410">
    <property type="entry name" value="FAF"/>
</dbReference>
<accession>A0AAF1ALM0</accession>
<evidence type="ECO:0000256" key="1">
    <source>
        <dbReference type="ARBA" id="ARBA00008690"/>
    </source>
</evidence>